<proteinExistence type="predicted"/>
<dbReference type="EMBL" id="EU016566">
    <property type="protein sequence ID" value="ABZ06090.1"/>
    <property type="molecule type" value="Genomic_DNA"/>
</dbReference>
<organism evidence="1">
    <name type="scientific">uncultured marine microorganism HF4000_005I08</name>
    <dbReference type="NCBI Taxonomy" id="455507"/>
    <lineage>
        <taxon>unclassified sequences</taxon>
        <taxon>environmental samples</taxon>
    </lineage>
</organism>
<dbReference type="AlphaFoldDB" id="B3T0I1"/>
<name>B3T0I1_9ZZZZ</name>
<sequence length="194" mass="21378">MPAATSVLIFTATPSAPGWWSFPTAITTWRLRNVRFTPESKHSEGYRKESAYDPKRTFVGLQGLICFTCSKGTPPSVTPISSHWRAGAIRTWAVFSPCDPQTAARAYCICLATGQRLYSHCLSMPVSTYGQHLQGQPEFSARSRPILRKFCIPCHLNHRQDVPERPGLAAGASLGASLYGASHLGQMIFFCLRS</sequence>
<gene>
    <name evidence="1" type="ORF">ALOHA_HF4000005I08ctg1g17</name>
</gene>
<protein>
    <submittedName>
        <fullName evidence="1">Uncharacterized protein</fullName>
    </submittedName>
</protein>
<accession>B3T0I1</accession>
<reference evidence="1" key="1">
    <citation type="journal article" date="2008" name="ISME J.">
        <title>Genomic patterns of recombination, clonal divergence and environment in marine microbial populations.</title>
        <authorList>
            <person name="Konstantinidis K.T."/>
            <person name="Delong E.F."/>
        </authorList>
    </citation>
    <scope>NUCLEOTIDE SEQUENCE</scope>
</reference>
<evidence type="ECO:0000313" key="1">
    <source>
        <dbReference type="EMBL" id="ABZ06090.1"/>
    </source>
</evidence>